<dbReference type="GO" id="GO:0043410">
    <property type="term" value="P:positive regulation of MAPK cascade"/>
    <property type="evidence" value="ECO:0007669"/>
    <property type="project" value="TreeGrafter"/>
</dbReference>
<evidence type="ECO:0000256" key="2">
    <source>
        <dbReference type="ARBA" id="ARBA00004345"/>
    </source>
</evidence>
<comment type="subunit">
    <text evidence="22">Homo- and heterooligomer. Heterooligomerizes with ADRA1B homooligomers in cardiac myocytes. Interacts with CAVIN4.</text>
</comment>
<keyword evidence="19" id="KW-0449">Lipoprotein</keyword>
<feature type="compositionally biased region" description="Acidic residues" evidence="25">
    <location>
        <begin position="664"/>
        <end position="682"/>
    </location>
</feature>
<feature type="compositionally biased region" description="Acidic residues" evidence="25">
    <location>
        <begin position="640"/>
        <end position="654"/>
    </location>
</feature>
<keyword evidence="17 24" id="KW-0807">Transducer</keyword>
<dbReference type="GO" id="GO:0031965">
    <property type="term" value="C:nuclear membrane"/>
    <property type="evidence" value="ECO:0007669"/>
    <property type="project" value="UniProtKB-SubCell"/>
</dbReference>
<evidence type="ECO:0000256" key="16">
    <source>
        <dbReference type="ARBA" id="ARBA00023180"/>
    </source>
</evidence>
<evidence type="ECO:0000256" key="4">
    <source>
        <dbReference type="ARBA" id="ARBA00004651"/>
    </source>
</evidence>
<evidence type="ECO:0000256" key="8">
    <source>
        <dbReference type="ARBA" id="ARBA00022553"/>
    </source>
</evidence>
<feature type="compositionally biased region" description="Basic and acidic residues" evidence="25">
    <location>
        <begin position="698"/>
        <end position="720"/>
    </location>
</feature>
<dbReference type="PROSITE" id="PS50005">
    <property type="entry name" value="TPR"/>
    <property type="match status" value="1"/>
</dbReference>
<evidence type="ECO:0000256" key="18">
    <source>
        <dbReference type="ARBA" id="ARBA00023242"/>
    </source>
</evidence>
<feature type="region of interest" description="Disordered" evidence="25">
    <location>
        <begin position="625"/>
        <end position="720"/>
    </location>
</feature>
<dbReference type="PROSITE" id="PS50293">
    <property type="entry name" value="TPR_REGION"/>
    <property type="match status" value="1"/>
</dbReference>
<evidence type="ECO:0000256" key="13">
    <source>
        <dbReference type="ARBA" id="ARBA00023139"/>
    </source>
</evidence>
<keyword evidence="12 26" id="KW-0472">Membrane</keyword>
<dbReference type="SUPFAM" id="SSF48452">
    <property type="entry name" value="TPR-like"/>
    <property type="match status" value="1"/>
</dbReference>
<dbReference type="AlphaFoldDB" id="A0A060XRS0"/>
<keyword evidence="14" id="KW-1015">Disulfide bond</keyword>
<dbReference type="PRINTS" id="PR00237">
    <property type="entry name" value="GPCRRHODOPSN"/>
</dbReference>
<dbReference type="PROSITE" id="PS00237">
    <property type="entry name" value="G_PROTEIN_RECEP_F1_1"/>
    <property type="match status" value="1"/>
</dbReference>
<evidence type="ECO:0000256" key="3">
    <source>
        <dbReference type="ARBA" id="ARBA00004496"/>
    </source>
</evidence>
<reference evidence="28" key="1">
    <citation type="journal article" date="2014" name="Nat. Commun.">
        <title>The rainbow trout genome provides novel insights into evolution after whole-genome duplication in vertebrates.</title>
        <authorList>
            <person name="Berthelot C."/>
            <person name="Brunet F."/>
            <person name="Chalopin D."/>
            <person name="Juanchich A."/>
            <person name="Bernard M."/>
            <person name="Noel B."/>
            <person name="Bento P."/>
            <person name="Da Silva C."/>
            <person name="Labadie K."/>
            <person name="Alberti A."/>
            <person name="Aury J.M."/>
            <person name="Louis A."/>
            <person name="Dehais P."/>
            <person name="Bardou P."/>
            <person name="Montfort J."/>
            <person name="Klopp C."/>
            <person name="Cabau C."/>
            <person name="Gaspin C."/>
            <person name="Thorgaard G.H."/>
            <person name="Boussaha M."/>
            <person name="Quillet E."/>
            <person name="Guyomard R."/>
            <person name="Galiana D."/>
            <person name="Bobe J."/>
            <person name="Volff J.N."/>
            <person name="Genet C."/>
            <person name="Wincker P."/>
            <person name="Jaillon O."/>
            <person name="Roest Crollius H."/>
            <person name="Guiguen Y."/>
        </authorList>
    </citation>
    <scope>NUCLEOTIDE SEQUENCE [LARGE SCALE GENOMIC DNA]</scope>
</reference>
<dbReference type="PANTHER" id="PTHR24248">
    <property type="entry name" value="ADRENERGIC RECEPTOR-RELATED G-PROTEIN COUPLED RECEPTOR"/>
    <property type="match status" value="1"/>
</dbReference>
<evidence type="ECO:0000256" key="15">
    <source>
        <dbReference type="ARBA" id="ARBA00023170"/>
    </source>
</evidence>
<dbReference type="InterPro" id="IPR001115">
    <property type="entry name" value="ADRA1B_rcpt"/>
</dbReference>
<feature type="transmembrane region" description="Helical" evidence="26">
    <location>
        <begin position="58"/>
        <end position="81"/>
    </location>
</feature>
<dbReference type="Pfam" id="PF00001">
    <property type="entry name" value="7tm_1"/>
    <property type="match status" value="1"/>
</dbReference>
<evidence type="ECO:0000256" key="23">
    <source>
        <dbReference type="PROSITE-ProRule" id="PRU00339"/>
    </source>
</evidence>
<dbReference type="PRINTS" id="PR01103">
    <property type="entry name" value="ADRENERGICR"/>
</dbReference>
<evidence type="ECO:0000313" key="28">
    <source>
        <dbReference type="EMBL" id="CDQ82343.1"/>
    </source>
</evidence>
<evidence type="ECO:0000256" key="25">
    <source>
        <dbReference type="SAM" id="MobiDB-lite"/>
    </source>
</evidence>
<feature type="transmembrane region" description="Helical" evidence="26">
    <location>
        <begin position="212"/>
        <end position="238"/>
    </location>
</feature>
<evidence type="ECO:0000256" key="14">
    <source>
        <dbReference type="ARBA" id="ARBA00023157"/>
    </source>
</evidence>
<dbReference type="InterPro" id="IPR000276">
    <property type="entry name" value="GPCR_Rhodpsn"/>
</dbReference>
<keyword evidence="10 26" id="KW-1133">Transmembrane helix</keyword>
<dbReference type="EMBL" id="FR905954">
    <property type="protein sequence ID" value="CDQ82343.1"/>
    <property type="molecule type" value="Genomic_DNA"/>
</dbReference>
<keyword evidence="9 24" id="KW-0812">Transmembrane</keyword>
<feature type="transmembrane region" description="Helical" evidence="26">
    <location>
        <begin position="300"/>
        <end position="320"/>
    </location>
</feature>
<feature type="transmembrane region" description="Helical" evidence="26">
    <location>
        <begin position="130"/>
        <end position="151"/>
    </location>
</feature>
<dbReference type="InterPro" id="IPR017452">
    <property type="entry name" value="GPCR_Rhodpsn_7TM"/>
</dbReference>
<evidence type="ECO:0000256" key="1">
    <source>
        <dbReference type="ARBA" id="ARBA00004232"/>
    </source>
</evidence>
<feature type="region of interest" description="Disordered" evidence="25">
    <location>
        <begin position="881"/>
        <end position="900"/>
    </location>
</feature>
<dbReference type="GO" id="GO:0005901">
    <property type="term" value="C:caveola"/>
    <property type="evidence" value="ECO:0007669"/>
    <property type="project" value="UniProtKB-SubCell"/>
</dbReference>
<protein>
    <recommendedName>
        <fullName evidence="5">Alpha-1B adrenergic receptor</fullName>
    </recommendedName>
    <alternativeName>
        <fullName evidence="21">Alpha-1B adrenoreceptor</fullName>
    </alternativeName>
</protein>
<dbReference type="InterPro" id="IPR019734">
    <property type="entry name" value="TPR_rpt"/>
</dbReference>
<feature type="domain" description="G-protein coupled receptors family 1 profile" evidence="27">
    <location>
        <begin position="72"/>
        <end position="356"/>
    </location>
</feature>
<proteinExistence type="inferred from homology"/>
<evidence type="ECO:0000256" key="22">
    <source>
        <dbReference type="ARBA" id="ARBA00046949"/>
    </source>
</evidence>
<evidence type="ECO:0000256" key="6">
    <source>
        <dbReference type="ARBA" id="ARBA00022475"/>
    </source>
</evidence>
<feature type="transmembrane region" description="Helical" evidence="26">
    <location>
        <begin position="172"/>
        <end position="192"/>
    </location>
</feature>
<evidence type="ECO:0000256" key="9">
    <source>
        <dbReference type="ARBA" id="ARBA00022692"/>
    </source>
</evidence>
<keyword evidence="11 24" id="KW-0297">G-protein coupled receptor</keyword>
<dbReference type="InterPro" id="IPR011990">
    <property type="entry name" value="TPR-like_helical_dom_sf"/>
</dbReference>
<dbReference type="GO" id="GO:0005737">
    <property type="term" value="C:cytoplasm"/>
    <property type="evidence" value="ECO:0007669"/>
    <property type="project" value="UniProtKB-SubCell"/>
</dbReference>
<keyword evidence="13" id="KW-0564">Palmitate</keyword>
<dbReference type="SMART" id="SM00028">
    <property type="entry name" value="TPR"/>
    <property type="match status" value="2"/>
</dbReference>
<feature type="repeat" description="TPR" evidence="23">
    <location>
        <begin position="790"/>
        <end position="823"/>
    </location>
</feature>
<keyword evidence="7" id="KW-0963">Cytoplasm</keyword>
<evidence type="ECO:0000259" key="27">
    <source>
        <dbReference type="PROSITE" id="PS50262"/>
    </source>
</evidence>
<dbReference type="GO" id="GO:0004937">
    <property type="term" value="F:alpha1-adrenergic receptor activity"/>
    <property type="evidence" value="ECO:0007669"/>
    <property type="project" value="InterPro"/>
</dbReference>
<dbReference type="GO" id="GO:0071880">
    <property type="term" value="P:adenylate cyclase-activating adrenergic receptor signaling pathway"/>
    <property type="evidence" value="ECO:0007669"/>
    <property type="project" value="TreeGrafter"/>
</dbReference>
<dbReference type="GO" id="GO:0055117">
    <property type="term" value="P:regulation of cardiac muscle contraction"/>
    <property type="evidence" value="ECO:0007669"/>
    <property type="project" value="InterPro"/>
</dbReference>
<dbReference type="GO" id="GO:0019229">
    <property type="term" value="P:regulation of vasoconstriction"/>
    <property type="evidence" value="ECO:0007669"/>
    <property type="project" value="InterPro"/>
</dbReference>
<dbReference type="FunFam" id="1.20.1070.10:FF:000027">
    <property type="entry name" value="alpha-1A adrenergic receptor"/>
    <property type="match status" value="1"/>
</dbReference>
<comment type="function">
    <text evidence="20">This alpha-adrenergic receptor mediates its action by association with G proteins that activate a phosphatidylinositol-calcium second messenger system. Its effect is mediated by G(q) and G(11) proteins. Nuclear ADRA1A-ADRA1B heterooligomers regulate phenylephrine (PE)-stimulated ERK signaling in cardiac myocytes.</text>
</comment>
<evidence type="ECO:0000256" key="17">
    <source>
        <dbReference type="ARBA" id="ARBA00023224"/>
    </source>
</evidence>
<dbReference type="Proteomes" id="UP000193380">
    <property type="component" value="Unassembled WGS sequence"/>
</dbReference>
<evidence type="ECO:0000313" key="29">
    <source>
        <dbReference type="Proteomes" id="UP000193380"/>
    </source>
</evidence>
<reference evidence="28" key="2">
    <citation type="submission" date="2014-03" db="EMBL/GenBank/DDBJ databases">
        <authorList>
            <person name="Genoscope - CEA"/>
        </authorList>
    </citation>
    <scope>NUCLEOTIDE SEQUENCE</scope>
</reference>
<dbReference type="GO" id="GO:0007267">
    <property type="term" value="P:cell-cell signaling"/>
    <property type="evidence" value="ECO:0007669"/>
    <property type="project" value="TreeGrafter"/>
</dbReference>
<dbReference type="PANTHER" id="PTHR24248:SF17">
    <property type="entry name" value="ALPHA-1B ADRENERGIC RECEPTOR"/>
    <property type="match status" value="1"/>
</dbReference>
<evidence type="ECO:0000256" key="7">
    <source>
        <dbReference type="ARBA" id="ARBA00022490"/>
    </source>
</evidence>
<keyword evidence="8" id="KW-0597">Phosphoprotein</keyword>
<evidence type="ECO:0000256" key="11">
    <source>
        <dbReference type="ARBA" id="ARBA00023040"/>
    </source>
</evidence>
<dbReference type="Pfam" id="PF13181">
    <property type="entry name" value="TPR_8"/>
    <property type="match status" value="1"/>
</dbReference>
<dbReference type="SMART" id="SM01381">
    <property type="entry name" value="7TM_GPCR_Srsx"/>
    <property type="match status" value="1"/>
</dbReference>
<dbReference type="GO" id="GO:0007204">
    <property type="term" value="P:positive regulation of cytosolic calcium ion concentration"/>
    <property type="evidence" value="ECO:0007669"/>
    <property type="project" value="TreeGrafter"/>
</dbReference>
<dbReference type="Gene3D" id="1.25.40.10">
    <property type="entry name" value="Tetratricopeptide repeat domain"/>
    <property type="match status" value="1"/>
</dbReference>
<dbReference type="InterPro" id="IPR002233">
    <property type="entry name" value="ADR_fam"/>
</dbReference>
<gene>
    <name evidence="28" type="ORF">GSONMT00037313001</name>
</gene>
<comment type="subcellular location">
    <subcellularLocation>
        <location evidence="4">Cell membrane</location>
        <topology evidence="4">Multi-pass membrane protein</topology>
    </subcellularLocation>
    <subcellularLocation>
        <location evidence="3">Cytoplasm</location>
    </subcellularLocation>
    <subcellularLocation>
        <location evidence="2">Membrane</location>
        <location evidence="2">Caveola</location>
    </subcellularLocation>
    <subcellularLocation>
        <location evidence="1">Nucleus membrane</location>
        <topology evidence="1">Multi-pass membrane protein</topology>
    </subcellularLocation>
</comment>
<organism evidence="28 29">
    <name type="scientific">Oncorhynchus mykiss</name>
    <name type="common">Rainbow trout</name>
    <name type="synonym">Salmo gairdneri</name>
    <dbReference type="NCBI Taxonomy" id="8022"/>
    <lineage>
        <taxon>Eukaryota</taxon>
        <taxon>Metazoa</taxon>
        <taxon>Chordata</taxon>
        <taxon>Craniata</taxon>
        <taxon>Vertebrata</taxon>
        <taxon>Euteleostomi</taxon>
        <taxon>Actinopterygii</taxon>
        <taxon>Neopterygii</taxon>
        <taxon>Teleostei</taxon>
        <taxon>Protacanthopterygii</taxon>
        <taxon>Salmoniformes</taxon>
        <taxon>Salmonidae</taxon>
        <taxon>Salmoninae</taxon>
        <taxon>Oncorhynchus</taxon>
    </lineage>
</organism>
<keyword evidence="6" id="KW-1003">Cell membrane</keyword>
<evidence type="ECO:0000256" key="19">
    <source>
        <dbReference type="ARBA" id="ARBA00023288"/>
    </source>
</evidence>
<keyword evidence="16" id="KW-0325">Glycoprotein</keyword>
<evidence type="ECO:0000256" key="10">
    <source>
        <dbReference type="ARBA" id="ARBA00022989"/>
    </source>
</evidence>
<evidence type="ECO:0000256" key="24">
    <source>
        <dbReference type="RuleBase" id="RU000688"/>
    </source>
</evidence>
<feature type="non-terminal residue" evidence="28">
    <location>
        <position position="1"/>
    </location>
</feature>
<comment type="similarity">
    <text evidence="24">Belongs to the G-protein coupled receptor 1 family.</text>
</comment>
<feature type="transmembrane region" description="Helical" evidence="26">
    <location>
        <begin position="93"/>
        <end position="118"/>
    </location>
</feature>
<dbReference type="GO" id="GO:0007200">
    <property type="term" value="P:phospholipase C-activating G protein-coupled receptor signaling pathway"/>
    <property type="evidence" value="ECO:0007669"/>
    <property type="project" value="TreeGrafter"/>
</dbReference>
<evidence type="ECO:0000256" key="20">
    <source>
        <dbReference type="ARBA" id="ARBA00025681"/>
    </source>
</evidence>
<evidence type="ECO:0000256" key="26">
    <source>
        <dbReference type="SAM" id="Phobius"/>
    </source>
</evidence>
<evidence type="ECO:0000256" key="12">
    <source>
        <dbReference type="ARBA" id="ARBA00023136"/>
    </source>
</evidence>
<dbReference type="STRING" id="8022.A0A060XRS0"/>
<evidence type="ECO:0000256" key="21">
    <source>
        <dbReference type="ARBA" id="ARBA00029926"/>
    </source>
</evidence>
<sequence length="900" mass="100007">NWVINMSFDTANDANFWSNGSSELYAETPGPLSANKSNLTTANYTDTNPLDLTRAVSVGMVLGAFILFAIVGNILVILSVVCNRHLRIPTNYFIINLAIADLLLGTTVLPVSATLEILDYWVFGRIFCDIWAAVDVLCCTASIMSLCAISIDRYIGVRYPLQYPCIVTEKRAILAMLGVWVLATVISIGPLLGWKQPPSNDDTVCPITEEPFYALFSSLGSFYIPLAVILCMYCQVYVVAKRTTKNLEAGVMKERMDSNELTLRIHCKNAQLQEYGVTGKGQARSTLTVKLLKFSREKKAAKTLGVVVGMFILCWLPFFLVLPIGSFNANLRPSETFFKVIFWLGYFNSCLNPIIYPCYSREFKQAFIRILKCRCHQKKKQKGSRAYYNQRSSRLGSTNTSYLNGSQQTLSSVNPSPHCVSKGTGSRLEPGFDLNSPSPCTSLPGSPFTGQMRALPGAVYQSTSRNNRVHLVSPLARESVHANGQSRNGEVEHGSIRATPDTIIGNVILTRGRTVATSFVQGEKSMESSADKESEALLDRMTNSQTNVRVSEQHECPDGQSTAAHRGTEQGDDAFFDCEESLNGADGSMGDRQRRTDCSEAPALFQETEGCSPNTEKKHVNAALGEEAELSGERTTLLGGEEEEGKETWDECTEEDKSMAVEGGDSDTELNEEENAPPEFDEEYLRQVEKDMTEEETESRREESMSLKDKGNSQFKSGEHTEAEESYTAALGLCPVCSSKERAILFSNRAAARLHLLQIWINAICIIHTHCYVTSTPCPCFPIELNPNYMRAILRRAELYEKTDKLDEALEDYKAALEKDPDLPSAREACMRLPQQIHERNEKLKDDMMGKLKDLGNMFLRPFGLSTSNFQVNQDSGTGSYSVNFVQNPNNNRSQHEEPV</sequence>
<feature type="region of interest" description="Disordered" evidence="25">
    <location>
        <begin position="548"/>
        <end position="567"/>
    </location>
</feature>
<feature type="compositionally biased region" description="Polar residues" evidence="25">
    <location>
        <begin position="881"/>
        <end position="893"/>
    </location>
</feature>
<name>A0A060XRS0_ONCMY</name>
<dbReference type="SUPFAM" id="SSF81321">
    <property type="entry name" value="Family A G protein-coupled receptor-like"/>
    <property type="match status" value="1"/>
</dbReference>
<keyword evidence="23" id="KW-0802">TPR repeat</keyword>
<dbReference type="PROSITE" id="PS50262">
    <property type="entry name" value="G_PROTEIN_RECEP_F1_2"/>
    <property type="match status" value="1"/>
</dbReference>
<dbReference type="Gene3D" id="1.20.1070.10">
    <property type="entry name" value="Rhodopsin 7-helix transmembrane proteins"/>
    <property type="match status" value="1"/>
</dbReference>
<accession>A0A060XRS0</accession>
<dbReference type="PaxDb" id="8022-A0A060XRS0"/>
<evidence type="ECO:0000256" key="5">
    <source>
        <dbReference type="ARBA" id="ARBA00019292"/>
    </source>
</evidence>
<keyword evidence="18" id="KW-0539">Nucleus</keyword>
<keyword evidence="15 24" id="KW-0675">Receptor</keyword>
<dbReference type="CDD" id="cd15326">
    <property type="entry name" value="7tmA_alpha1B_AR"/>
    <property type="match status" value="1"/>
</dbReference>